<keyword evidence="2" id="KW-1185">Reference proteome</keyword>
<evidence type="ECO:0000313" key="1">
    <source>
        <dbReference type="EMBL" id="SEO19371.1"/>
    </source>
</evidence>
<organism evidence="1 2">
    <name type="scientific">Halogranum amylolyticum</name>
    <dbReference type="NCBI Taxonomy" id="660520"/>
    <lineage>
        <taxon>Archaea</taxon>
        <taxon>Methanobacteriati</taxon>
        <taxon>Methanobacteriota</taxon>
        <taxon>Stenosarchaea group</taxon>
        <taxon>Halobacteria</taxon>
        <taxon>Halobacteriales</taxon>
        <taxon>Haloferacaceae</taxon>
    </lineage>
</organism>
<reference evidence="2" key="1">
    <citation type="submission" date="2016-10" db="EMBL/GenBank/DDBJ databases">
        <authorList>
            <person name="Varghese N."/>
            <person name="Submissions S."/>
        </authorList>
    </citation>
    <scope>NUCLEOTIDE SEQUENCE [LARGE SCALE GENOMIC DNA]</scope>
    <source>
        <strain evidence="2">CGMCC 1.10121</strain>
    </source>
</reference>
<protein>
    <submittedName>
        <fullName evidence="1">Uncharacterized protein</fullName>
    </submittedName>
</protein>
<sequence>MTQPTHRHRRTVLKTLAGSSLALIAGCTGKAAQSDETNGETAVQRDGVLEHVAIEKTTLVVELANDDPDVINLIEPTGELWKSRDVATGAERVSFAIGTSYTPGEHRVLAVKDNESIAEVALDIRPQLEILDVGLYRNHPEKPWEEVYGEGPSKIEINSQAFVTITNTGSGPDKLTKLHFTGDIPNKTEAHHESGLSRKSPTQVGAKETIDVFSDMLPFGLPYEDDEIRCSIEGTEGEFTVSIETQVAKQPIEKTFSVAYSGANEMRECDIAVGEI</sequence>
<dbReference type="OrthoDB" id="190728at2157"/>
<dbReference type="PROSITE" id="PS51257">
    <property type="entry name" value="PROKAR_LIPOPROTEIN"/>
    <property type="match status" value="1"/>
</dbReference>
<accession>A0A1H8MPH5</accession>
<dbReference type="Proteomes" id="UP000199126">
    <property type="component" value="Unassembled WGS sequence"/>
</dbReference>
<dbReference type="EMBL" id="FODV01000001">
    <property type="protein sequence ID" value="SEO19371.1"/>
    <property type="molecule type" value="Genomic_DNA"/>
</dbReference>
<dbReference type="RefSeq" id="WP_089820449.1">
    <property type="nucleotide sequence ID" value="NZ_FODV01000001.1"/>
</dbReference>
<dbReference type="AlphaFoldDB" id="A0A1H8MPH5"/>
<dbReference type="PROSITE" id="PS51318">
    <property type="entry name" value="TAT"/>
    <property type="match status" value="1"/>
</dbReference>
<name>A0A1H8MPH5_9EURY</name>
<proteinExistence type="predicted"/>
<dbReference type="InterPro" id="IPR006311">
    <property type="entry name" value="TAT_signal"/>
</dbReference>
<evidence type="ECO:0000313" key="2">
    <source>
        <dbReference type="Proteomes" id="UP000199126"/>
    </source>
</evidence>
<gene>
    <name evidence="1" type="ORF">SAMN04487948_10114</name>
</gene>